<dbReference type="Gene3D" id="3.40.50.150">
    <property type="entry name" value="Vaccinia Virus protein VP39"/>
    <property type="match status" value="1"/>
</dbReference>
<dbReference type="PANTHER" id="PTHR43861">
    <property type="entry name" value="TRANS-ACONITATE 2-METHYLTRANSFERASE-RELATED"/>
    <property type="match status" value="1"/>
</dbReference>
<evidence type="ECO:0008006" key="4">
    <source>
        <dbReference type="Google" id="ProtNLM"/>
    </source>
</evidence>
<dbReference type="EMBL" id="PEYO01000014">
    <property type="protein sequence ID" value="PIU03556.1"/>
    <property type="molecule type" value="Genomic_DNA"/>
</dbReference>
<reference evidence="3" key="1">
    <citation type="submission" date="2017-09" db="EMBL/GenBank/DDBJ databases">
        <title>Depth-based differentiation of microbial function through sediment-hosted aquifers and enrichment of novel symbionts in the deep terrestrial subsurface.</title>
        <authorList>
            <person name="Probst A.J."/>
            <person name="Ladd B."/>
            <person name="Jarett J.K."/>
            <person name="Geller-Mcgrath D.E."/>
            <person name="Sieber C.M.K."/>
            <person name="Emerson J.B."/>
            <person name="Anantharaman K."/>
            <person name="Thomas B.C."/>
            <person name="Malmstrom R."/>
            <person name="Stieglmeier M."/>
            <person name="Klingl A."/>
            <person name="Woyke T."/>
            <person name="Ryan C.M."/>
            <person name="Banfield J.F."/>
        </authorList>
    </citation>
    <scope>NUCLEOTIDE SEQUENCE [LARGE SCALE GENOMIC DNA]</scope>
</reference>
<proteinExistence type="predicted"/>
<dbReference type="Proteomes" id="UP000228996">
    <property type="component" value="Unassembled WGS sequence"/>
</dbReference>
<comment type="caution">
    <text evidence="2">The sequence shown here is derived from an EMBL/GenBank/DDBJ whole genome shotgun (WGS) entry which is preliminary data.</text>
</comment>
<feature type="transmembrane region" description="Helical" evidence="1">
    <location>
        <begin position="203"/>
        <end position="223"/>
    </location>
</feature>
<dbReference type="PANTHER" id="PTHR43861:SF6">
    <property type="entry name" value="METHYLTRANSFERASE TYPE 11"/>
    <property type="match status" value="1"/>
</dbReference>
<dbReference type="AlphaFoldDB" id="A0A2M6XD42"/>
<keyword evidence="1" id="KW-0472">Membrane</keyword>
<dbReference type="CDD" id="cd02440">
    <property type="entry name" value="AdoMet_MTases"/>
    <property type="match status" value="1"/>
</dbReference>
<dbReference type="Pfam" id="PF13489">
    <property type="entry name" value="Methyltransf_23"/>
    <property type="match status" value="1"/>
</dbReference>
<keyword evidence="1" id="KW-0812">Transmembrane</keyword>
<evidence type="ECO:0000313" key="3">
    <source>
        <dbReference type="Proteomes" id="UP000228996"/>
    </source>
</evidence>
<evidence type="ECO:0000256" key="1">
    <source>
        <dbReference type="SAM" id="Phobius"/>
    </source>
</evidence>
<accession>A0A2M6XD42</accession>
<gene>
    <name evidence="2" type="ORF">COT44_02510</name>
</gene>
<protein>
    <recommendedName>
        <fullName evidence="4">Class I SAM-dependent methyltransferase</fullName>
    </recommendedName>
</protein>
<dbReference type="InterPro" id="IPR029063">
    <property type="entry name" value="SAM-dependent_MTases_sf"/>
</dbReference>
<dbReference type="SUPFAM" id="SSF53335">
    <property type="entry name" value="S-adenosyl-L-methionine-dependent methyltransferases"/>
    <property type="match status" value="1"/>
</dbReference>
<organism evidence="2 3">
    <name type="scientific">Candidatus Shapirobacteria bacterium CG08_land_8_20_14_0_20_39_18</name>
    <dbReference type="NCBI Taxonomy" id="1974883"/>
    <lineage>
        <taxon>Bacteria</taxon>
        <taxon>Candidatus Shapironibacteriota</taxon>
    </lineage>
</organism>
<name>A0A2M6XD42_9BACT</name>
<sequence>MKNYLGYLESLYNHETSQRKIDYIRYNFSPYLKKLNKNSRILEIGPGFGEFINILNAKGITNIDILDNSKEVLEYNKSHYKLDQVFLTPNISSADKKIGQYDLIFLLQVLEHIPPEKYKDVIQILYKHLKSTGYIIITVPNAGNLLGLSERYNDLQHQASFTEISLRELPAFCEIENYQVEIKGYRIPPYNLINILRIIAQRFFHFFLSILYLINGGVYLKIYHPNISLIIKKNKSCLH</sequence>
<keyword evidence="1" id="KW-1133">Transmembrane helix</keyword>
<evidence type="ECO:0000313" key="2">
    <source>
        <dbReference type="EMBL" id="PIU03556.1"/>
    </source>
</evidence>